<feature type="compositionally biased region" description="Low complexity" evidence="1">
    <location>
        <begin position="238"/>
        <end position="261"/>
    </location>
</feature>
<gene>
    <name evidence="2" type="ORF">KQP761_LOCUS38688</name>
    <name evidence="3" type="ORF">MBJ925_LOCUS10717</name>
</gene>
<dbReference type="Proteomes" id="UP000663834">
    <property type="component" value="Unassembled WGS sequence"/>
</dbReference>
<proteinExistence type="predicted"/>
<feature type="region of interest" description="Disordered" evidence="1">
    <location>
        <begin position="208"/>
        <end position="270"/>
    </location>
</feature>
<feature type="compositionally biased region" description="Basic residues" evidence="1">
    <location>
        <begin position="303"/>
        <end position="312"/>
    </location>
</feature>
<protein>
    <submittedName>
        <fullName evidence="3">Uncharacterized protein</fullName>
    </submittedName>
</protein>
<dbReference type="AlphaFoldDB" id="A0A816NKZ0"/>
<dbReference type="Proteomes" id="UP000663824">
    <property type="component" value="Unassembled WGS sequence"/>
</dbReference>
<evidence type="ECO:0000256" key="1">
    <source>
        <dbReference type="SAM" id="MobiDB-lite"/>
    </source>
</evidence>
<reference evidence="3" key="1">
    <citation type="submission" date="2021-02" db="EMBL/GenBank/DDBJ databases">
        <authorList>
            <person name="Nowell W R."/>
        </authorList>
    </citation>
    <scope>NUCLEOTIDE SEQUENCE</scope>
</reference>
<comment type="caution">
    <text evidence="3">The sequence shown here is derived from an EMBL/GenBank/DDBJ whole genome shotgun (WGS) entry which is preliminary data.</text>
</comment>
<dbReference type="EMBL" id="CAJNRE010004554">
    <property type="protein sequence ID" value="CAF2036129.1"/>
    <property type="molecule type" value="Genomic_DNA"/>
</dbReference>
<dbReference type="OrthoDB" id="10062502at2759"/>
<sequence>MLLNSRMASIPCSSRPTVSYMKDIKDVFESQAQNSLVTFTSQPSTTVLQYFNTRVTQRLHHYRSMKRQWQEVATFVRNNSFVTPTCDSSTSIQDVSATAHDASKNIPGIAQKSNVEQKGYRINDYIATTTSGKENDEKNSIELDPLHSRIQQDLITLRKLIKTKQKKFIGDNSFKAYNSRRSLQESASIGTAIDDQENNNRAIIRKLGSRRKQKPLDRVKISGSKMHHSTPQKKDSNDSVIISTSNSSSTCSQYSKQQPQKQKTKRKKGNKTFNILYSRLNPPPHPLPSDSLAYRTYHESNRKSRASSRKTQHSVSKQSPLTMSILQIPRLIDAKQSSFVREETQLPGIIKLTNDEELTTDRYTYAASSSSTTPHSTMLKRNTSLLPILLHSTSSIGTQSRDIRPKMPEYDIEEEKGEQEQEHEETTTTNNDEDDSYYNLLDYKTLINGLPEPVISIRPRFGQDDYGILFEQLDHIRETMPDSNIYDEYARIL</sequence>
<feature type="region of interest" description="Disordered" evidence="1">
    <location>
        <begin position="413"/>
        <end position="435"/>
    </location>
</feature>
<dbReference type="EMBL" id="CAJNOW010022042">
    <property type="protein sequence ID" value="CAF1686280.1"/>
    <property type="molecule type" value="Genomic_DNA"/>
</dbReference>
<evidence type="ECO:0000313" key="4">
    <source>
        <dbReference type="Proteomes" id="UP000663824"/>
    </source>
</evidence>
<accession>A0A816NKZ0</accession>
<evidence type="ECO:0000313" key="2">
    <source>
        <dbReference type="EMBL" id="CAF1686280.1"/>
    </source>
</evidence>
<feature type="region of interest" description="Disordered" evidence="1">
    <location>
        <begin position="298"/>
        <end position="319"/>
    </location>
</feature>
<organism evidence="3 4">
    <name type="scientific">Rotaria magnacalcarata</name>
    <dbReference type="NCBI Taxonomy" id="392030"/>
    <lineage>
        <taxon>Eukaryota</taxon>
        <taxon>Metazoa</taxon>
        <taxon>Spiralia</taxon>
        <taxon>Gnathifera</taxon>
        <taxon>Rotifera</taxon>
        <taxon>Eurotatoria</taxon>
        <taxon>Bdelloidea</taxon>
        <taxon>Philodinida</taxon>
        <taxon>Philodinidae</taxon>
        <taxon>Rotaria</taxon>
    </lineage>
</organism>
<name>A0A816NKZ0_9BILA</name>
<evidence type="ECO:0000313" key="3">
    <source>
        <dbReference type="EMBL" id="CAF2036129.1"/>
    </source>
</evidence>